<accession>A0A8I5TXL9</accession>
<sequence>MAASAKKTNKKRKSISLTDFLADEWGTGGGSTYVSKPVSWADETDDLKGDWQSLLIQLLEKQK</sequence>
<reference evidence="1" key="2">
    <citation type="submission" date="2025-08" db="UniProtKB">
        <authorList>
            <consortium name="Ensembl"/>
        </authorList>
    </citation>
    <scope>IDENTIFICATION</scope>
</reference>
<dbReference type="Proteomes" id="UP000001595">
    <property type="component" value="Chromosome 10"/>
</dbReference>
<dbReference type="OMA" id="IFLTDFW"/>
<protein>
    <submittedName>
        <fullName evidence="1">Uncharacterized protein</fullName>
    </submittedName>
</protein>
<keyword evidence="2" id="KW-1185">Reference proteome</keyword>
<reference evidence="1" key="3">
    <citation type="submission" date="2025-09" db="UniProtKB">
        <authorList>
            <consortium name="Ensembl"/>
        </authorList>
    </citation>
    <scope>IDENTIFICATION</scope>
</reference>
<dbReference type="Ensembl" id="ENSPPYT00000047916.1">
    <property type="protein sequence ID" value="ENSPPYP00000032341.1"/>
    <property type="gene ID" value="ENSPPYG00000033124.1"/>
</dbReference>
<name>A0A8I5TXL9_PONAB</name>
<proteinExistence type="predicted"/>
<dbReference type="AlphaFoldDB" id="A0A8I5TXL9"/>
<reference evidence="1 2" key="1">
    <citation type="submission" date="2008-02" db="EMBL/GenBank/DDBJ databases">
        <title>A 6x draft sequence assembly of the Pongo pygmaeus abelii genome.</title>
        <authorList>
            <person name="Wilson R.K."/>
            <person name="Mardis E."/>
        </authorList>
    </citation>
    <scope>NUCLEOTIDE SEQUENCE [LARGE SCALE GENOMIC DNA]</scope>
</reference>
<evidence type="ECO:0000313" key="1">
    <source>
        <dbReference type="Ensembl" id="ENSPPYP00000032341.1"/>
    </source>
</evidence>
<organism evidence="1 2">
    <name type="scientific">Pongo abelii</name>
    <name type="common">Sumatran orangutan</name>
    <name type="synonym">Pongo pygmaeus abelii</name>
    <dbReference type="NCBI Taxonomy" id="9601"/>
    <lineage>
        <taxon>Eukaryota</taxon>
        <taxon>Metazoa</taxon>
        <taxon>Chordata</taxon>
        <taxon>Craniata</taxon>
        <taxon>Vertebrata</taxon>
        <taxon>Euteleostomi</taxon>
        <taxon>Mammalia</taxon>
        <taxon>Eutheria</taxon>
        <taxon>Euarchontoglires</taxon>
        <taxon>Primates</taxon>
        <taxon>Haplorrhini</taxon>
        <taxon>Catarrhini</taxon>
        <taxon>Hominidae</taxon>
        <taxon>Pongo</taxon>
    </lineage>
</organism>
<evidence type="ECO:0000313" key="2">
    <source>
        <dbReference type="Proteomes" id="UP000001595"/>
    </source>
</evidence>
<dbReference type="GeneTree" id="ENSGT00940000164579"/>